<name>A0A7L5BRZ2_9HYPH</name>
<dbReference type="RefSeq" id="WP_164057019.1">
    <property type="nucleotide sequence ID" value="NZ_CP048640.1"/>
</dbReference>
<reference evidence="1 2" key="1">
    <citation type="submission" date="2020-02" db="EMBL/GenBank/DDBJ databases">
        <title>Plant-Promoting Endophytic Bacterium Rhizobium oryzihabitans sp. nov., Isolated from the Root of Rice.</title>
        <authorList>
            <person name="zhao J."/>
            <person name="Zhang G."/>
        </authorList>
    </citation>
    <scope>NUCLEOTIDE SEQUENCE [LARGE SCALE GENOMIC DNA]</scope>
    <source>
        <strain evidence="1 2">M15</strain>
        <plasmid evidence="1 2">p8</plasmid>
    </source>
</reference>
<evidence type="ECO:0000313" key="2">
    <source>
        <dbReference type="Proteomes" id="UP000464865"/>
    </source>
</evidence>
<organism evidence="1 2">
    <name type="scientific">Rhizobium oryzihabitans</name>
    <dbReference type="NCBI Taxonomy" id="2267833"/>
    <lineage>
        <taxon>Bacteria</taxon>
        <taxon>Pseudomonadati</taxon>
        <taxon>Pseudomonadota</taxon>
        <taxon>Alphaproteobacteria</taxon>
        <taxon>Hyphomicrobiales</taxon>
        <taxon>Rhizobiaceae</taxon>
        <taxon>Rhizobium/Agrobacterium group</taxon>
        <taxon>Rhizobium</taxon>
    </lineage>
</organism>
<dbReference type="Pfam" id="PF06666">
    <property type="entry name" value="DUF1173"/>
    <property type="match status" value="1"/>
</dbReference>
<protein>
    <submittedName>
        <fullName evidence="1">DUF1173 domain-containing protein</fullName>
    </submittedName>
</protein>
<keyword evidence="1" id="KW-0614">Plasmid</keyword>
<dbReference type="KEGG" id="roy:G3A56_28180"/>
<dbReference type="Proteomes" id="UP000464865">
    <property type="component" value="Plasmid p8"/>
</dbReference>
<geneLocation type="plasmid" evidence="1 2">
    <name>p8</name>
</geneLocation>
<proteinExistence type="predicted"/>
<evidence type="ECO:0000313" key="1">
    <source>
        <dbReference type="EMBL" id="QIB41650.1"/>
    </source>
</evidence>
<dbReference type="InterPro" id="IPR009553">
    <property type="entry name" value="DUF1173"/>
</dbReference>
<keyword evidence="2" id="KW-1185">Reference proteome</keyword>
<dbReference type="EMBL" id="CP048640">
    <property type="protein sequence ID" value="QIB41650.1"/>
    <property type="molecule type" value="Genomic_DNA"/>
</dbReference>
<sequence>MPRYQFATQALDDEAGSFLSELAAAHASKFRPRCLCQTPNPEMYVAKVGDSFIVKRMPGTGIAHDSGCDHFDPPPSLSGLGDVLGRAIQQKEDGHTVLKLDFSLTKIGRSAPAQASETKSDTVKAETNKLSLLGLLHYLWHEAELNKWNPRFAGRRSWPMVQARLIDAASAKETKKTALLERLYVPEPYHRERSQEIDGRRMKQLQPYMPTSTNKTEMLIYVGELKNIEPSRFGSKLVIKHAPAFPIYMDEKMEASIRKRFGLELELAEANEQLKLVMIATVGVTRAASAQLAEVSIMLVTENWIPVESLSELQLIENLTTDGRSFTKTLRFNVKERPIASALLTDTTPVCAMYIRPEAADEAYSQIREDMEKETGMATWLWDPEDGQWPQIPTKA</sequence>
<gene>
    <name evidence="1" type="ORF">G3A56_28180</name>
</gene>
<accession>A0A7L5BRZ2</accession>
<dbReference type="AlphaFoldDB" id="A0A7L5BRZ2"/>